<dbReference type="HOGENOM" id="CLU_1488868_0_0_1"/>
<proteinExistence type="predicted"/>
<organism evidence="2 3">
    <name type="scientific">Cladophialophora psammophila CBS 110553</name>
    <dbReference type="NCBI Taxonomy" id="1182543"/>
    <lineage>
        <taxon>Eukaryota</taxon>
        <taxon>Fungi</taxon>
        <taxon>Dikarya</taxon>
        <taxon>Ascomycota</taxon>
        <taxon>Pezizomycotina</taxon>
        <taxon>Eurotiomycetes</taxon>
        <taxon>Chaetothyriomycetidae</taxon>
        <taxon>Chaetothyriales</taxon>
        <taxon>Herpotrichiellaceae</taxon>
        <taxon>Cladophialophora</taxon>
    </lineage>
</organism>
<evidence type="ECO:0000256" key="1">
    <source>
        <dbReference type="SAM" id="MobiDB-lite"/>
    </source>
</evidence>
<keyword evidence="3" id="KW-1185">Reference proteome</keyword>
<dbReference type="AlphaFoldDB" id="W9VKG5"/>
<sequence length="181" mass="20629">MSQSVEKKIRPVTQFMFERLEDHKDPDTGILSPYFEIREVDIGEPFLKWYQMSRDGPKGKAVKERWYQMDGRSYEFFHLDGYQWTKQLRGSKIDVTVSQLESLAKEHGQSPYDIATNTCHDARESIMKILGVDIPQPRYITRITGKIRPMIPPLQSSSRKAGSSSRDGTGEADATGDGTKP</sequence>
<accession>W9VKG5</accession>
<protein>
    <submittedName>
        <fullName evidence="2">Uncharacterized protein</fullName>
    </submittedName>
</protein>
<dbReference type="Proteomes" id="UP000019471">
    <property type="component" value="Unassembled WGS sequence"/>
</dbReference>
<evidence type="ECO:0000313" key="3">
    <source>
        <dbReference type="Proteomes" id="UP000019471"/>
    </source>
</evidence>
<feature type="compositionally biased region" description="Low complexity" evidence="1">
    <location>
        <begin position="156"/>
        <end position="181"/>
    </location>
</feature>
<feature type="region of interest" description="Disordered" evidence="1">
    <location>
        <begin position="150"/>
        <end position="181"/>
    </location>
</feature>
<comment type="caution">
    <text evidence="2">The sequence shown here is derived from an EMBL/GenBank/DDBJ whole genome shotgun (WGS) entry which is preliminary data.</text>
</comment>
<name>W9VKG5_9EURO</name>
<evidence type="ECO:0000313" key="2">
    <source>
        <dbReference type="EMBL" id="EXJ53515.1"/>
    </source>
</evidence>
<dbReference type="RefSeq" id="XP_007752047.1">
    <property type="nucleotide sequence ID" value="XM_007753857.1"/>
</dbReference>
<gene>
    <name evidence="2" type="ORF">A1O5_13291</name>
</gene>
<dbReference type="EMBL" id="AMGX01000045">
    <property type="protein sequence ID" value="EXJ53515.1"/>
    <property type="molecule type" value="Genomic_DNA"/>
</dbReference>
<reference evidence="2 3" key="1">
    <citation type="submission" date="2013-03" db="EMBL/GenBank/DDBJ databases">
        <title>The Genome Sequence of Cladophialophora psammophila CBS 110553.</title>
        <authorList>
            <consortium name="The Broad Institute Genomics Platform"/>
            <person name="Cuomo C."/>
            <person name="de Hoog S."/>
            <person name="Gorbushina A."/>
            <person name="Walker B."/>
            <person name="Young S.K."/>
            <person name="Zeng Q."/>
            <person name="Gargeya S."/>
            <person name="Fitzgerald M."/>
            <person name="Haas B."/>
            <person name="Abouelleil A."/>
            <person name="Allen A.W."/>
            <person name="Alvarado L."/>
            <person name="Arachchi H.M."/>
            <person name="Berlin A.M."/>
            <person name="Chapman S.B."/>
            <person name="Gainer-Dewar J."/>
            <person name="Goldberg J."/>
            <person name="Griggs A."/>
            <person name="Gujja S."/>
            <person name="Hansen M."/>
            <person name="Howarth C."/>
            <person name="Imamovic A."/>
            <person name="Ireland A."/>
            <person name="Larimer J."/>
            <person name="McCowan C."/>
            <person name="Murphy C."/>
            <person name="Pearson M."/>
            <person name="Poon T.W."/>
            <person name="Priest M."/>
            <person name="Roberts A."/>
            <person name="Saif S."/>
            <person name="Shea T."/>
            <person name="Sisk P."/>
            <person name="Sykes S."/>
            <person name="Wortman J."/>
            <person name="Nusbaum C."/>
            <person name="Birren B."/>
        </authorList>
    </citation>
    <scope>NUCLEOTIDE SEQUENCE [LARGE SCALE GENOMIC DNA]</scope>
    <source>
        <strain evidence="2 3">CBS 110553</strain>
    </source>
</reference>
<dbReference type="GeneID" id="19197974"/>
<dbReference type="OrthoDB" id="5413788at2759"/>